<dbReference type="PANTHER" id="PTHR31409">
    <property type="entry name" value="WASH COMPLEX SUBUNIT 4"/>
    <property type="match status" value="1"/>
</dbReference>
<dbReference type="PANTHER" id="PTHR31409:SF0">
    <property type="entry name" value="WASH COMPLEX SUBUNIT 4"/>
    <property type="match status" value="1"/>
</dbReference>
<dbReference type="WBParaSite" id="DME_0000529801-mRNA-1">
    <property type="protein sequence ID" value="DME_0000529801-mRNA-1"/>
    <property type="gene ID" value="DME_0000529801"/>
</dbReference>
<dbReference type="Proteomes" id="UP000038040">
    <property type="component" value="Unplaced"/>
</dbReference>
<dbReference type="InterPro" id="IPR027307">
    <property type="entry name" value="WASH7"/>
</dbReference>
<evidence type="ECO:0000313" key="7">
    <source>
        <dbReference type="WBParaSite" id="DME_0000529801-mRNA-1"/>
    </source>
</evidence>
<evidence type="ECO:0000313" key="6">
    <source>
        <dbReference type="Proteomes" id="UP000274756"/>
    </source>
</evidence>
<evidence type="ECO:0000259" key="2">
    <source>
        <dbReference type="Pfam" id="PF14745"/>
    </source>
</evidence>
<reference evidence="4 6" key="2">
    <citation type="submission" date="2018-11" db="EMBL/GenBank/DDBJ databases">
        <authorList>
            <consortium name="Pathogen Informatics"/>
        </authorList>
    </citation>
    <scope>NUCLEOTIDE SEQUENCE [LARGE SCALE GENOMIC DNA]</scope>
</reference>
<dbReference type="Pfam" id="PF14744">
    <property type="entry name" value="WASH-7_mid"/>
    <property type="match status" value="1"/>
</dbReference>
<dbReference type="InterPro" id="IPR028282">
    <property type="entry name" value="WASH-7_central"/>
</dbReference>
<accession>A0A0N4UDA5</accession>
<feature type="domain" description="WASH complex subunit 4 N-terminal" evidence="2">
    <location>
        <begin position="233"/>
        <end position="607"/>
    </location>
</feature>
<organism evidence="5 7">
    <name type="scientific">Dracunculus medinensis</name>
    <name type="common">Guinea worm</name>
    <dbReference type="NCBI Taxonomy" id="318479"/>
    <lineage>
        <taxon>Eukaryota</taxon>
        <taxon>Metazoa</taxon>
        <taxon>Ecdysozoa</taxon>
        <taxon>Nematoda</taxon>
        <taxon>Chromadorea</taxon>
        <taxon>Rhabditida</taxon>
        <taxon>Spirurina</taxon>
        <taxon>Dracunculoidea</taxon>
        <taxon>Dracunculidae</taxon>
        <taxon>Dracunculus</taxon>
    </lineage>
</organism>
<dbReference type="Pfam" id="PF14745">
    <property type="entry name" value="WASH-4_N"/>
    <property type="match status" value="2"/>
</dbReference>
<feature type="domain" description="WASH complex subunit 7 central" evidence="1">
    <location>
        <begin position="682"/>
        <end position="923"/>
    </location>
</feature>
<keyword evidence="6" id="KW-1185">Reference proteome</keyword>
<evidence type="ECO:0000259" key="1">
    <source>
        <dbReference type="Pfam" id="PF14744"/>
    </source>
</evidence>
<dbReference type="GO" id="GO:0071203">
    <property type="term" value="C:WASH complex"/>
    <property type="evidence" value="ECO:0007669"/>
    <property type="project" value="InterPro"/>
</dbReference>
<dbReference type="STRING" id="318479.A0A0N4UDA5"/>
<name>A0A0N4UDA5_DRAME</name>
<reference evidence="7" key="1">
    <citation type="submission" date="2017-02" db="UniProtKB">
        <authorList>
            <consortium name="WormBaseParasite"/>
        </authorList>
    </citation>
    <scope>IDENTIFICATION</scope>
</reference>
<evidence type="ECO:0000259" key="3">
    <source>
        <dbReference type="Pfam" id="PF14746"/>
    </source>
</evidence>
<dbReference type="GO" id="GO:0005768">
    <property type="term" value="C:endosome"/>
    <property type="evidence" value="ECO:0007669"/>
    <property type="project" value="TreeGrafter"/>
</dbReference>
<dbReference type="AlphaFoldDB" id="A0A0N4UDA5"/>
<dbReference type="InterPro" id="IPR028191">
    <property type="entry name" value="WASH-4_N"/>
</dbReference>
<gene>
    <name evidence="4" type="ORF">DME_LOCUS9097</name>
</gene>
<proteinExistence type="predicted"/>
<sequence length="1121" mass="131033">MEEHTEECFEAAQLRHFLNLLNAIDESESDNVEDYSKRNIFLTQIKNKCEEDEDLVNYVQSGNLLIDKCILTFSSLAVETEILWEQANNEYFNTLLSYGESGALNDMNIISVDNCVQTDGDIIQMVSSILPCLQQLLVFVNRCHEVYKNIVLQLYNFFILSDNILERSQDRKFLRVWRSLGNLLATFIFLDQIIVSNPYLCAHWSSYSRLIEFFLFSFDFSYFFGSSLNLIAIRLVCHSPSQFDVQSEMLKPLQKIIHEIETHLLNGSIFMNCIEQTFERRLHTDSSFNELMRSSIIEMYERWDKMAFHSTDDIPDRQRIILIVALTSLHANFFKVIDKKLVRTVWNCHKKLSFFNLIGRIIWSPCEFLLHTVNDIDKIIDQKLISVLQNQRLPLFAQQYEALPRESLNNSDAIIEWQCKMENELRIWPNEDCRKTVLNRMPLFFKGARLADLATRFLKDVLNGHISQQSVLSRSSAIALFRLIEIVKLVEKIFIKWWNEILESSQYATQQWTGHLFRIINNFKKSIRIDSHLSYQKIDLMSALNIAEGIFSGPVTRNRLITSGIALEMACYTKIFRWVDVQEIHDILSRIDTMINFGKVVHRVCDCCFLFWHRPIISAFFDSLMENSNARIELFFSAINDIEKILNSINHISSNKIQEFRNSIFCDFEKLPKNSLTDPYLRFNDLLSMAPIRLIDQFIDIRRYVELYLERIFYNLTVVALHDCYTYNAMTQLALQRYGLILCESRLPYQSLHQSLDILVVTRHLQSFVASYNYNLNGQFFTEKDSKSKELNILTVEHMSSSIQAHGMGIMNTTINFAYQFLTKKFYIFSQFLYDDHIKGQLIKEQRFFEENANQLNNLYPVKRAQRFNDGIRRLGLDRENLSFLDKFRMLITQIGNVMGYVRLARSAGMEACSQSFSFLPELDGIPCFENHVLINRFSSETIESAKILDDIFNNAKRNVNQANNYLQILIEVFSKELRNFEKYDHLNNFYMIIPPLTVNFTDYILACKGKLGRRGQQSSTFSDDGFIIGITFVLTILNQLDQFASLNWFKSVVKSCDDEISTTMPAKGLMRKQLEPSIALKMMKLEQYKMEFQLLFYTFNSAKIFFQAGMKPVILSNSYI</sequence>
<dbReference type="Pfam" id="PF14746">
    <property type="entry name" value="WASH-7_C"/>
    <property type="match status" value="1"/>
</dbReference>
<dbReference type="GO" id="GO:0016197">
    <property type="term" value="P:endosomal transport"/>
    <property type="evidence" value="ECO:0007669"/>
    <property type="project" value="TreeGrafter"/>
</dbReference>
<dbReference type="GO" id="GO:0007032">
    <property type="term" value="P:endosome organization"/>
    <property type="evidence" value="ECO:0007669"/>
    <property type="project" value="TreeGrafter"/>
</dbReference>
<protein>
    <submittedName>
        <fullName evidence="7">WASH complex subunit 4</fullName>
    </submittedName>
</protein>
<dbReference type="InterPro" id="IPR028283">
    <property type="entry name" value="WASH-7_C"/>
</dbReference>
<feature type="domain" description="WASH complex subunit 4 N-terminal" evidence="2">
    <location>
        <begin position="21"/>
        <end position="212"/>
    </location>
</feature>
<evidence type="ECO:0000313" key="5">
    <source>
        <dbReference type="Proteomes" id="UP000038040"/>
    </source>
</evidence>
<dbReference type="Proteomes" id="UP000274756">
    <property type="component" value="Unassembled WGS sequence"/>
</dbReference>
<dbReference type="EMBL" id="UYYG01001176">
    <property type="protein sequence ID" value="VDN59124.1"/>
    <property type="molecule type" value="Genomic_DNA"/>
</dbReference>
<evidence type="ECO:0000313" key="4">
    <source>
        <dbReference type="EMBL" id="VDN59124.1"/>
    </source>
</evidence>
<feature type="domain" description="WASH complex subunit 7 C-terminal" evidence="3">
    <location>
        <begin position="942"/>
        <end position="1108"/>
    </location>
</feature>
<dbReference type="OrthoDB" id="10261210at2759"/>